<feature type="coiled-coil region" evidence="6">
    <location>
        <begin position="189"/>
        <end position="216"/>
    </location>
</feature>
<dbReference type="Proteomes" id="UP000268162">
    <property type="component" value="Unassembled WGS sequence"/>
</dbReference>
<sequence length="289" mass="33010">MSRDRLGEFKVTTPHSAVVAVDHSASSNSQAIFYEEVIRIEKQIEELQSQIDAIDQQNQRSLQAVGEDQINRSRQESDALTAEVDQHIRTLQKALEVLGESNRNVLGPPEQAARRGRTAALTRQFQTAVEHYRDAEDRHWSKSRERLERQYKVAKPTATTEEVQAALDDERAGQIFTQSLLSSTRIGEARRVMKEVETRQREMRQIEKKALELNALFIRLNEMATTQQEMFDTIEVQVQETVKETEAANHEVTQAIEIRKRTRQKMWILTGVVLVVIAIIAIVVAVKVV</sequence>
<dbReference type="GO" id="GO:0005484">
    <property type="term" value="F:SNAP receptor activity"/>
    <property type="evidence" value="ECO:0007669"/>
    <property type="project" value="TreeGrafter"/>
</dbReference>
<keyword evidence="4 7" id="KW-1133">Transmembrane helix</keyword>
<evidence type="ECO:0000256" key="1">
    <source>
        <dbReference type="ARBA" id="ARBA00004211"/>
    </source>
</evidence>
<dbReference type="GO" id="GO:0000149">
    <property type="term" value="F:SNARE binding"/>
    <property type="evidence" value="ECO:0007669"/>
    <property type="project" value="TreeGrafter"/>
</dbReference>
<evidence type="ECO:0000256" key="7">
    <source>
        <dbReference type="SAM" id="Phobius"/>
    </source>
</evidence>
<dbReference type="GO" id="GO:0006906">
    <property type="term" value="P:vesicle fusion"/>
    <property type="evidence" value="ECO:0007669"/>
    <property type="project" value="TreeGrafter"/>
</dbReference>
<evidence type="ECO:0000313" key="10">
    <source>
        <dbReference type="Proteomes" id="UP000268162"/>
    </source>
</evidence>
<evidence type="ECO:0000256" key="4">
    <source>
        <dbReference type="ARBA" id="ARBA00022989"/>
    </source>
</evidence>
<keyword evidence="6" id="KW-0175">Coiled coil</keyword>
<name>A0A4P9ZQA0_9FUNG</name>
<comment type="similarity">
    <text evidence="2">Belongs to the syntaxin family.</text>
</comment>
<keyword evidence="3 7" id="KW-0812">Transmembrane</keyword>
<dbReference type="GO" id="GO:0031201">
    <property type="term" value="C:SNARE complex"/>
    <property type="evidence" value="ECO:0007669"/>
    <property type="project" value="TreeGrafter"/>
</dbReference>
<dbReference type="GO" id="GO:0005886">
    <property type="term" value="C:plasma membrane"/>
    <property type="evidence" value="ECO:0007669"/>
    <property type="project" value="TreeGrafter"/>
</dbReference>
<organism evidence="9 10">
    <name type="scientific">Dimargaris cristalligena</name>
    <dbReference type="NCBI Taxonomy" id="215637"/>
    <lineage>
        <taxon>Eukaryota</taxon>
        <taxon>Fungi</taxon>
        <taxon>Fungi incertae sedis</taxon>
        <taxon>Zoopagomycota</taxon>
        <taxon>Kickxellomycotina</taxon>
        <taxon>Dimargaritomycetes</taxon>
        <taxon>Dimargaritales</taxon>
        <taxon>Dimargaritaceae</taxon>
        <taxon>Dimargaris</taxon>
    </lineage>
</organism>
<dbReference type="PANTHER" id="PTHR19957:SF307">
    <property type="entry name" value="PROTEIN SSO1-RELATED"/>
    <property type="match status" value="1"/>
</dbReference>
<evidence type="ECO:0000259" key="8">
    <source>
        <dbReference type="PROSITE" id="PS50192"/>
    </source>
</evidence>
<dbReference type="EMBL" id="ML003158">
    <property type="protein sequence ID" value="RKP34550.1"/>
    <property type="molecule type" value="Genomic_DNA"/>
</dbReference>
<dbReference type="Pfam" id="PF05739">
    <property type="entry name" value="SNARE"/>
    <property type="match status" value="1"/>
</dbReference>
<gene>
    <name evidence="9" type="ORF">BJ085DRAFT_41110</name>
</gene>
<proteinExistence type="inferred from homology"/>
<evidence type="ECO:0000256" key="3">
    <source>
        <dbReference type="ARBA" id="ARBA00022692"/>
    </source>
</evidence>
<dbReference type="InterPro" id="IPR006011">
    <property type="entry name" value="Syntaxin_N"/>
</dbReference>
<keyword evidence="10" id="KW-1185">Reference proteome</keyword>
<dbReference type="SMART" id="SM00503">
    <property type="entry name" value="SynN"/>
    <property type="match status" value="1"/>
</dbReference>
<dbReference type="GO" id="GO:0006887">
    <property type="term" value="P:exocytosis"/>
    <property type="evidence" value="ECO:0007669"/>
    <property type="project" value="TreeGrafter"/>
</dbReference>
<protein>
    <submittedName>
        <fullName evidence="9">t-SNARE</fullName>
    </submittedName>
</protein>
<dbReference type="InterPro" id="IPR000727">
    <property type="entry name" value="T_SNARE_dom"/>
</dbReference>
<dbReference type="OrthoDB" id="10255013at2759"/>
<evidence type="ECO:0000256" key="5">
    <source>
        <dbReference type="ARBA" id="ARBA00023136"/>
    </source>
</evidence>
<dbReference type="PROSITE" id="PS50192">
    <property type="entry name" value="T_SNARE"/>
    <property type="match status" value="1"/>
</dbReference>
<dbReference type="GO" id="GO:0048278">
    <property type="term" value="P:vesicle docking"/>
    <property type="evidence" value="ECO:0007669"/>
    <property type="project" value="TreeGrafter"/>
</dbReference>
<dbReference type="GO" id="GO:0006886">
    <property type="term" value="P:intracellular protein transport"/>
    <property type="evidence" value="ECO:0007669"/>
    <property type="project" value="TreeGrafter"/>
</dbReference>
<feature type="coiled-coil region" evidence="6">
    <location>
        <begin position="37"/>
        <end position="64"/>
    </location>
</feature>
<dbReference type="InterPro" id="IPR010989">
    <property type="entry name" value="SNARE"/>
</dbReference>
<dbReference type="InterPro" id="IPR045242">
    <property type="entry name" value="Syntaxin"/>
</dbReference>
<accession>A0A4P9ZQA0</accession>
<dbReference type="AlphaFoldDB" id="A0A4P9ZQA0"/>
<evidence type="ECO:0000256" key="6">
    <source>
        <dbReference type="SAM" id="Coils"/>
    </source>
</evidence>
<feature type="domain" description="T-SNARE coiled-coil homology" evidence="8">
    <location>
        <begin position="193"/>
        <end position="255"/>
    </location>
</feature>
<dbReference type="SUPFAM" id="SSF47661">
    <property type="entry name" value="t-snare proteins"/>
    <property type="match status" value="1"/>
</dbReference>
<dbReference type="STRING" id="215637.A0A4P9ZQA0"/>
<dbReference type="SMART" id="SM00397">
    <property type="entry name" value="t_SNARE"/>
    <property type="match status" value="1"/>
</dbReference>
<evidence type="ECO:0000313" key="9">
    <source>
        <dbReference type="EMBL" id="RKP34550.1"/>
    </source>
</evidence>
<reference evidence="10" key="1">
    <citation type="journal article" date="2018" name="Nat. Microbiol.">
        <title>Leveraging single-cell genomics to expand the fungal tree of life.</title>
        <authorList>
            <person name="Ahrendt S.R."/>
            <person name="Quandt C.A."/>
            <person name="Ciobanu D."/>
            <person name="Clum A."/>
            <person name="Salamov A."/>
            <person name="Andreopoulos B."/>
            <person name="Cheng J.F."/>
            <person name="Woyke T."/>
            <person name="Pelin A."/>
            <person name="Henrissat B."/>
            <person name="Reynolds N.K."/>
            <person name="Benny G.L."/>
            <person name="Smith M.E."/>
            <person name="James T.Y."/>
            <person name="Grigoriev I.V."/>
        </authorList>
    </citation>
    <scope>NUCLEOTIDE SEQUENCE [LARGE SCALE GENOMIC DNA]</scope>
    <source>
        <strain evidence="10">RSA 468</strain>
    </source>
</reference>
<dbReference type="PANTHER" id="PTHR19957">
    <property type="entry name" value="SYNTAXIN"/>
    <property type="match status" value="1"/>
</dbReference>
<comment type="subcellular location">
    <subcellularLocation>
        <location evidence="1">Membrane</location>
        <topology evidence="1">Single-pass type IV membrane protein</topology>
    </subcellularLocation>
</comment>
<keyword evidence="5 7" id="KW-0472">Membrane</keyword>
<dbReference type="Pfam" id="PF00804">
    <property type="entry name" value="Syntaxin"/>
    <property type="match status" value="1"/>
</dbReference>
<feature type="transmembrane region" description="Helical" evidence="7">
    <location>
        <begin position="266"/>
        <end position="286"/>
    </location>
</feature>
<dbReference type="GO" id="GO:0012505">
    <property type="term" value="C:endomembrane system"/>
    <property type="evidence" value="ECO:0007669"/>
    <property type="project" value="TreeGrafter"/>
</dbReference>
<evidence type="ECO:0000256" key="2">
    <source>
        <dbReference type="ARBA" id="ARBA00009063"/>
    </source>
</evidence>
<dbReference type="Gene3D" id="1.20.58.70">
    <property type="match status" value="1"/>
</dbReference>